<feature type="compositionally biased region" description="Basic and acidic residues" evidence="1">
    <location>
        <begin position="1"/>
        <end position="12"/>
    </location>
</feature>
<gene>
    <name evidence="3" type="ORF">DYE48_17505</name>
</gene>
<evidence type="ECO:0000313" key="3">
    <source>
        <dbReference type="EMBL" id="REJ06929.1"/>
    </source>
</evidence>
<feature type="transmembrane region" description="Helical" evidence="2">
    <location>
        <begin position="80"/>
        <end position="106"/>
    </location>
</feature>
<accession>A0A3E0J276</accession>
<evidence type="ECO:0000313" key="4">
    <source>
        <dbReference type="Proteomes" id="UP000256305"/>
    </source>
</evidence>
<protein>
    <submittedName>
        <fullName evidence="3">Uncharacterized protein</fullName>
    </submittedName>
</protein>
<dbReference type="RefSeq" id="WP_115824722.1">
    <property type="nucleotide sequence ID" value="NZ_QUAE01000021.1"/>
</dbReference>
<name>A0A3E0J276_9BACI</name>
<keyword evidence="4" id="KW-1185">Reference proteome</keyword>
<dbReference type="Proteomes" id="UP000256305">
    <property type="component" value="Unassembled WGS sequence"/>
</dbReference>
<keyword evidence="2" id="KW-1133">Transmembrane helix</keyword>
<keyword evidence="2" id="KW-0812">Transmembrane</keyword>
<organism evidence="3 4">
    <name type="scientific">Halobacillus trueperi</name>
    <dbReference type="NCBI Taxonomy" id="156205"/>
    <lineage>
        <taxon>Bacteria</taxon>
        <taxon>Bacillati</taxon>
        <taxon>Bacillota</taxon>
        <taxon>Bacilli</taxon>
        <taxon>Bacillales</taxon>
        <taxon>Bacillaceae</taxon>
        <taxon>Halobacillus</taxon>
    </lineage>
</organism>
<keyword evidence="2" id="KW-0472">Membrane</keyword>
<feature type="transmembrane region" description="Helical" evidence="2">
    <location>
        <begin position="112"/>
        <end position="134"/>
    </location>
</feature>
<dbReference type="AlphaFoldDB" id="A0A3E0J276"/>
<feature type="region of interest" description="Disordered" evidence="1">
    <location>
        <begin position="1"/>
        <end position="26"/>
    </location>
</feature>
<dbReference type="EMBL" id="QUAE01000021">
    <property type="protein sequence ID" value="REJ06929.1"/>
    <property type="molecule type" value="Genomic_DNA"/>
</dbReference>
<sequence>MKESSSQKRQETQETPDTQGRQEKQLPIKRKISNVTKDQLETYKVIHETNLKKQKTDTVLEVWRNQQDLERNMRKIYARWILIALVAELIVGNGIFILVACGVFTLEEWVVNVFFTGMYAQIISITVIVVRNLFPNSKENNIIELNQVIKDI</sequence>
<proteinExistence type="predicted"/>
<evidence type="ECO:0000256" key="1">
    <source>
        <dbReference type="SAM" id="MobiDB-lite"/>
    </source>
</evidence>
<evidence type="ECO:0000256" key="2">
    <source>
        <dbReference type="SAM" id="Phobius"/>
    </source>
</evidence>
<reference evidence="3 4" key="1">
    <citation type="submission" date="2018-08" db="EMBL/GenBank/DDBJ databases">
        <title>Genome sequence of Halobacillus trueperi KCTC 3686.</title>
        <authorList>
            <person name="Cho K.H."/>
            <person name="Kwak M.-J."/>
            <person name="Kim B.-Y."/>
            <person name="Chun J."/>
        </authorList>
    </citation>
    <scope>NUCLEOTIDE SEQUENCE [LARGE SCALE GENOMIC DNA]</scope>
    <source>
        <strain evidence="3 4">KCTC 3686</strain>
    </source>
</reference>
<comment type="caution">
    <text evidence="3">The sequence shown here is derived from an EMBL/GenBank/DDBJ whole genome shotgun (WGS) entry which is preliminary data.</text>
</comment>